<feature type="region of interest" description="Disordered" evidence="2">
    <location>
        <begin position="79"/>
        <end position="99"/>
    </location>
</feature>
<comment type="caution">
    <text evidence="3">The sequence shown here is derived from an EMBL/GenBank/DDBJ whole genome shotgun (WGS) entry which is preliminary data.</text>
</comment>
<reference evidence="3 4" key="1">
    <citation type="submission" date="2019-03" db="EMBL/GenBank/DDBJ databases">
        <title>Genome sequence of Lentibacillus salicampi ATCC BAA-719.</title>
        <authorList>
            <person name="Maclea K.S."/>
            <person name="Simoes Junior M."/>
        </authorList>
    </citation>
    <scope>NUCLEOTIDE SEQUENCE [LARGE SCALE GENOMIC DNA]</scope>
    <source>
        <strain evidence="3 4">ATCC BAA-719</strain>
    </source>
</reference>
<evidence type="ECO:0000313" key="4">
    <source>
        <dbReference type="Proteomes" id="UP000298484"/>
    </source>
</evidence>
<dbReference type="AlphaFoldDB" id="A0A4Y9A8J2"/>
<organism evidence="3 4">
    <name type="scientific">Lentibacillus salicampi</name>
    <dbReference type="NCBI Taxonomy" id="175306"/>
    <lineage>
        <taxon>Bacteria</taxon>
        <taxon>Bacillati</taxon>
        <taxon>Bacillota</taxon>
        <taxon>Bacilli</taxon>
        <taxon>Bacillales</taxon>
        <taxon>Bacillaceae</taxon>
        <taxon>Lentibacillus</taxon>
    </lineage>
</organism>
<dbReference type="InterPro" id="IPR009620">
    <property type="entry name" value="UPF0236"/>
</dbReference>
<gene>
    <name evidence="3" type="ORF">E4U82_14060</name>
</gene>
<sequence>MTFVLDHQEAFRDYRERLREQGIETDWMCPMGSAESNMNFFSKRLKKMGYSWSVSGLEAMVRAIIHHFDGTLEEALDLTTSDHQDDSSQEEKASFKQLLKQKTRQSVGAIKGRLPLLEGREQSNYTAEALRGLAGLQ</sequence>
<dbReference type="OrthoDB" id="2371514at2"/>
<evidence type="ECO:0000256" key="2">
    <source>
        <dbReference type="SAM" id="MobiDB-lite"/>
    </source>
</evidence>
<dbReference type="EMBL" id="SRHY01000029">
    <property type="protein sequence ID" value="TFJ92103.1"/>
    <property type="molecule type" value="Genomic_DNA"/>
</dbReference>
<proteinExistence type="inferred from homology"/>
<name>A0A4Y9A8J2_9BACI</name>
<protein>
    <submittedName>
        <fullName evidence="3">Uncharacterized protein</fullName>
    </submittedName>
</protein>
<keyword evidence="4" id="KW-1185">Reference proteome</keyword>
<evidence type="ECO:0000256" key="1">
    <source>
        <dbReference type="ARBA" id="ARBA00006539"/>
    </source>
</evidence>
<dbReference type="Pfam" id="PF06782">
    <property type="entry name" value="UPF0236"/>
    <property type="match status" value="1"/>
</dbReference>
<accession>A0A4Y9A8J2</accession>
<dbReference type="Proteomes" id="UP000298484">
    <property type="component" value="Unassembled WGS sequence"/>
</dbReference>
<feature type="compositionally biased region" description="Basic and acidic residues" evidence="2">
    <location>
        <begin position="80"/>
        <end position="94"/>
    </location>
</feature>
<comment type="similarity">
    <text evidence="1">Belongs to the UPF0236 family.</text>
</comment>
<evidence type="ECO:0000313" key="3">
    <source>
        <dbReference type="EMBL" id="TFJ92103.1"/>
    </source>
</evidence>